<dbReference type="PANTHER" id="PTHR31891:SF1">
    <property type="entry name" value="FORMAMIDASE C869.04-RELATED"/>
    <property type="match status" value="1"/>
</dbReference>
<sequence length="438" mass="47669">MPEHSDPQSHLHSSSCPHCGAKGGASAQLSDSVELEESDNPAHHPSQFLSKQSRRAFLASLGAATALSTNMIGFLRNPQEAKAQTLQAADSIRDAGNIHILKATPENCFWGFFDKDLPPVMTIDSGDIVYVEALTHHAGDAPDLLMDDGVRAVYEKVTDRGPGVHIMTGPIAVRGAEVGDTLMVRVLKTQPRLAYGSNIAANWGYLYDSFKKERITIYKIDAEANLAEPAFAYDFKGRPVYDTPGFITAPDASAREVIKTKVAIPMRPHFGVMGVAPQESGRINSIPPGAFGGNIDNWRNGAGATMYYPVFNRGANFYVGDTHMAQGDAELSGTAIEASMNAYLQIFVIKDFPITNPIMETETHWITHGFNEDLNKAMRQSADQMLSFLQTKRSMSADEAYSLISVAVDFSVTQVVDIRRGCHAALPKNVFLPAPYST</sequence>
<feature type="region of interest" description="Disordered" evidence="1">
    <location>
        <begin position="1"/>
        <end position="49"/>
    </location>
</feature>
<name>A0A951UQ87_9CYAN</name>
<dbReference type="InterPro" id="IPR004304">
    <property type="entry name" value="FmdA_AmdA"/>
</dbReference>
<gene>
    <name evidence="2" type="ORF">KME15_25915</name>
</gene>
<evidence type="ECO:0000256" key="1">
    <source>
        <dbReference type="SAM" id="MobiDB-lite"/>
    </source>
</evidence>
<reference evidence="2" key="1">
    <citation type="submission" date="2021-05" db="EMBL/GenBank/DDBJ databases">
        <authorList>
            <person name="Pietrasiak N."/>
            <person name="Ward R."/>
            <person name="Stajich J.E."/>
            <person name="Kurbessoian T."/>
        </authorList>
    </citation>
    <scope>NUCLEOTIDE SEQUENCE</scope>
    <source>
        <strain evidence="2">UHER 2000/2452</strain>
    </source>
</reference>
<accession>A0A951UQ87</accession>
<dbReference type="Proteomes" id="UP000757435">
    <property type="component" value="Unassembled WGS sequence"/>
</dbReference>
<evidence type="ECO:0000313" key="3">
    <source>
        <dbReference type="Proteomes" id="UP000757435"/>
    </source>
</evidence>
<dbReference type="EMBL" id="JAHHHD010000058">
    <property type="protein sequence ID" value="MBW4662105.1"/>
    <property type="molecule type" value="Genomic_DNA"/>
</dbReference>
<comment type="caution">
    <text evidence="2">The sequence shown here is derived from an EMBL/GenBank/DDBJ whole genome shotgun (WGS) entry which is preliminary data.</text>
</comment>
<evidence type="ECO:0000313" key="2">
    <source>
        <dbReference type="EMBL" id="MBW4662105.1"/>
    </source>
</evidence>
<dbReference type="AlphaFoldDB" id="A0A951UQ87"/>
<dbReference type="Gene3D" id="3.10.28.20">
    <property type="entry name" value="Acetamidase/Formamidase-like domains"/>
    <property type="match status" value="1"/>
</dbReference>
<reference evidence="2" key="2">
    <citation type="journal article" date="2022" name="Microbiol. Resour. Announc.">
        <title>Metagenome Sequencing to Explore Phylogenomics of Terrestrial Cyanobacteria.</title>
        <authorList>
            <person name="Ward R.D."/>
            <person name="Stajich J.E."/>
            <person name="Johansen J.R."/>
            <person name="Huntemann M."/>
            <person name="Clum A."/>
            <person name="Foster B."/>
            <person name="Foster B."/>
            <person name="Roux S."/>
            <person name="Palaniappan K."/>
            <person name="Varghese N."/>
            <person name="Mukherjee S."/>
            <person name="Reddy T.B.K."/>
            <person name="Daum C."/>
            <person name="Copeland A."/>
            <person name="Chen I.A."/>
            <person name="Ivanova N.N."/>
            <person name="Kyrpides N.C."/>
            <person name="Shapiro N."/>
            <person name="Eloe-Fadrosh E.A."/>
            <person name="Pietrasiak N."/>
        </authorList>
    </citation>
    <scope>NUCLEOTIDE SEQUENCE</scope>
    <source>
        <strain evidence="2">UHER 2000/2452</strain>
    </source>
</reference>
<organism evidence="2 3">
    <name type="scientific">Drouetiella hepatica Uher 2000/2452</name>
    <dbReference type="NCBI Taxonomy" id="904376"/>
    <lineage>
        <taxon>Bacteria</taxon>
        <taxon>Bacillati</taxon>
        <taxon>Cyanobacteriota</taxon>
        <taxon>Cyanophyceae</taxon>
        <taxon>Oculatellales</taxon>
        <taxon>Oculatellaceae</taxon>
        <taxon>Drouetiella</taxon>
    </lineage>
</organism>
<protein>
    <submittedName>
        <fullName evidence="2">Acetamidase/formamidase family protein</fullName>
    </submittedName>
</protein>
<dbReference type="SUPFAM" id="SSF141130">
    <property type="entry name" value="Acetamidase/Formamidase-like"/>
    <property type="match status" value="1"/>
</dbReference>
<dbReference type="Gene3D" id="2.60.120.580">
    <property type="entry name" value="Acetamidase/Formamidase-like domains"/>
    <property type="match status" value="2"/>
</dbReference>
<dbReference type="PANTHER" id="PTHR31891">
    <property type="entry name" value="FORMAMIDASE C869.04-RELATED"/>
    <property type="match status" value="1"/>
</dbReference>
<proteinExistence type="predicted"/>
<dbReference type="GO" id="GO:0016811">
    <property type="term" value="F:hydrolase activity, acting on carbon-nitrogen (but not peptide) bonds, in linear amides"/>
    <property type="evidence" value="ECO:0007669"/>
    <property type="project" value="InterPro"/>
</dbReference>
<dbReference type="Pfam" id="PF03069">
    <property type="entry name" value="FmdA_AmdA"/>
    <property type="match status" value="2"/>
</dbReference>